<sequence length="456" mass="51409">MASSDISVDIRPDINSFDHFLSMRYIATDRPWLKLYGIRVQPVPPFSSLSYKPDPALIHHCLPDELMLEASADHHLAVLQALDVEVPWTPSEALLLSPPVEAVMSTTAMLGAMAPGPEHIQGPLDPVDEPGTVEQLAPSTEDSIAVTSIPSANLPLLTWEEDRLGAAVVPDIVSNQGIPHPVERHRSVEPQDAAINRRGGLPSNLQVSVFDFVIQFHVLMFSSIQFYVVKRSGMEANYMMVRSLYDSSWRRMWLQRPRIRIDGLYVSRNTYIHTGVTEWQFKKTVNVVCYYRYLRFFPSGKFLYKVPIHNSHISPDKVKDAVKCMHFRASKADCVFKGDYVLSEDGQIEMALLYPGHRYTLVRMHLRLRGTTVGANNRLDVLKILTTGVNATELQNWKGSILELVEGWEEDETHDPDVPAVSHSRGLSPFVFVPFEEADTSVLNLPVEKMDYYVPG</sequence>
<dbReference type="ExpressionAtlas" id="A0A3L6G8N9">
    <property type="expression patterns" value="baseline and differential"/>
</dbReference>
<feature type="domain" description="F-box protein Hrt3/FBXO9 C-terminal" evidence="3">
    <location>
        <begin position="239"/>
        <end position="456"/>
    </location>
</feature>
<dbReference type="EMBL" id="NCVQ01000002">
    <property type="protein sequence ID" value="PWZ44249.1"/>
    <property type="molecule type" value="Genomic_DNA"/>
</dbReference>
<comment type="caution">
    <text evidence="4">The sequence shown here is derived from an EMBL/GenBank/DDBJ whole genome shotgun (WGS) entry which is preliminary data.</text>
</comment>
<dbReference type="Proteomes" id="UP000251960">
    <property type="component" value="Chromosome 10"/>
</dbReference>
<dbReference type="GO" id="GO:0031146">
    <property type="term" value="P:SCF-dependent proteasomal ubiquitin-dependent protein catabolic process"/>
    <property type="evidence" value="ECO:0007669"/>
    <property type="project" value="UniProtKB-UniRule"/>
</dbReference>
<evidence type="ECO:0000313" key="5">
    <source>
        <dbReference type="Proteomes" id="UP000251960"/>
    </source>
</evidence>
<dbReference type="AlphaFoldDB" id="A0A3L6G8N9"/>
<evidence type="ECO:0000259" key="3">
    <source>
        <dbReference type="Pfam" id="PF19270"/>
    </source>
</evidence>
<gene>
    <name evidence="4" type="primary">SKIP32</name>
    <name evidence="4" type="ORF">Zm00014a_019683</name>
</gene>
<evidence type="ECO:0000256" key="1">
    <source>
        <dbReference type="ARBA" id="ARBA00022786"/>
    </source>
</evidence>
<organism evidence="4 5">
    <name type="scientific">Zea mays</name>
    <name type="common">Maize</name>
    <dbReference type="NCBI Taxonomy" id="4577"/>
    <lineage>
        <taxon>Eukaryota</taxon>
        <taxon>Viridiplantae</taxon>
        <taxon>Streptophyta</taxon>
        <taxon>Embryophyta</taxon>
        <taxon>Tracheophyta</taxon>
        <taxon>Spermatophyta</taxon>
        <taxon>Magnoliopsida</taxon>
        <taxon>Liliopsida</taxon>
        <taxon>Poales</taxon>
        <taxon>Poaceae</taxon>
        <taxon>PACMAD clade</taxon>
        <taxon>Panicoideae</taxon>
        <taxon>Andropogonodae</taxon>
        <taxon>Andropogoneae</taxon>
        <taxon>Tripsacinae</taxon>
        <taxon>Zea</taxon>
    </lineage>
</organism>
<reference evidence="4 5" key="1">
    <citation type="journal article" date="2018" name="Nat. Genet.">
        <title>Extensive intraspecific gene order and gene structural variations between Mo17 and other maize genomes.</title>
        <authorList>
            <person name="Sun S."/>
            <person name="Zhou Y."/>
            <person name="Chen J."/>
            <person name="Shi J."/>
            <person name="Zhao H."/>
            <person name="Zhao H."/>
            <person name="Song W."/>
            <person name="Zhang M."/>
            <person name="Cui Y."/>
            <person name="Dong X."/>
            <person name="Liu H."/>
            <person name="Ma X."/>
            <person name="Jiao Y."/>
            <person name="Wang B."/>
            <person name="Wei X."/>
            <person name="Stein J.C."/>
            <person name="Glaubitz J.C."/>
            <person name="Lu F."/>
            <person name="Yu G."/>
            <person name="Liang C."/>
            <person name="Fengler K."/>
            <person name="Li B."/>
            <person name="Rafalski A."/>
            <person name="Schnable P.S."/>
            <person name="Ware D.H."/>
            <person name="Buckler E.S."/>
            <person name="Lai J."/>
        </authorList>
    </citation>
    <scope>NUCLEOTIDE SEQUENCE [LARGE SCALE GENOMIC DNA]</scope>
    <source>
        <strain evidence="5">cv. Missouri 17</strain>
        <tissue evidence="4">Seedling</tissue>
    </source>
</reference>
<proteinExistence type="predicted"/>
<dbReference type="PANTHER" id="PTHR12874:SF9">
    <property type="entry name" value="F-BOX ONLY PROTEIN 48"/>
    <property type="match status" value="1"/>
</dbReference>
<dbReference type="GO" id="GO:0016567">
    <property type="term" value="P:protein ubiquitination"/>
    <property type="evidence" value="ECO:0007669"/>
    <property type="project" value="UniProtKB-UniRule"/>
</dbReference>
<dbReference type="Pfam" id="PF19270">
    <property type="entry name" value="FBO_C"/>
    <property type="match status" value="1"/>
</dbReference>
<accession>A0A3L6G8N9</accession>
<comment type="function">
    <text evidence="2">Acts as a component of a SCF E3 ubiquitin ligase complexes.</text>
</comment>
<keyword evidence="2" id="KW-0539">Nucleus</keyword>
<comment type="pathway">
    <text evidence="2">Protein modification; protein ubiquitination.</text>
</comment>
<comment type="subcellular location">
    <subcellularLocation>
        <location evidence="2">Nucleus</location>
    </subcellularLocation>
</comment>
<dbReference type="GO" id="GO:0005634">
    <property type="term" value="C:nucleus"/>
    <property type="evidence" value="ECO:0007669"/>
    <property type="project" value="UniProtKB-SubCell"/>
</dbReference>
<protein>
    <recommendedName>
        <fullName evidence="2">F-box protein</fullName>
    </recommendedName>
</protein>
<dbReference type="PANTHER" id="PTHR12874">
    <property type="entry name" value="F-BOX ONLY PROTEIN 48-RELATED"/>
    <property type="match status" value="1"/>
</dbReference>
<evidence type="ECO:0000313" key="4">
    <source>
        <dbReference type="EMBL" id="PWZ44249.1"/>
    </source>
</evidence>
<comment type="subunit">
    <text evidence="2">Component of the SCF-type E3 ligase complex.</text>
</comment>
<evidence type="ECO:0000256" key="2">
    <source>
        <dbReference type="RuleBase" id="RU369085"/>
    </source>
</evidence>
<dbReference type="GO" id="GO:0019005">
    <property type="term" value="C:SCF ubiquitin ligase complex"/>
    <property type="evidence" value="ECO:0007669"/>
    <property type="project" value="UniProtKB-UniRule"/>
</dbReference>
<dbReference type="InterPro" id="IPR045464">
    <property type="entry name" value="Hrt3/FBXO9_C"/>
</dbReference>
<name>A0A3L6G8N9_MAIZE</name>
<keyword evidence="1 2" id="KW-0833">Ubl conjugation pathway</keyword>